<keyword evidence="3 4" id="KW-0687">Ribonucleoprotein</keyword>
<gene>
    <name evidence="6" type="ORF">BJ085DRAFT_8761</name>
</gene>
<sequence length="218" mass="24131">SRSGPKQLFIGPQPLVIPTDVEFTHEASPHRPGDVRFRDTTQVRLKGPMGELLYPIPSFMTITECPLTEDDKALNRRRVSLGIRDESQTPQRAMWGTTRTVIQNMITGVGEGYTVPLRLVGVGFRATLEPLPAAVTTAAEPVQLSMKLGFSHPIIMPVPPGITVTTPNPTRILLKGADWQQLKLFAATIRAKRKPEPYNQKGIFVGDETIKKKEGKKK</sequence>
<protein>
    <submittedName>
        <fullName evidence="6">Mitochondrial 54S ribosomal protein YmL16</fullName>
    </submittedName>
</protein>
<dbReference type="EMBL" id="ML002222">
    <property type="protein sequence ID" value="RKP40164.1"/>
    <property type="molecule type" value="Genomic_DNA"/>
</dbReference>
<organism evidence="6 7">
    <name type="scientific">Dimargaris cristalligena</name>
    <dbReference type="NCBI Taxonomy" id="215637"/>
    <lineage>
        <taxon>Eukaryota</taxon>
        <taxon>Fungi</taxon>
        <taxon>Fungi incertae sedis</taxon>
        <taxon>Zoopagomycota</taxon>
        <taxon>Kickxellomycotina</taxon>
        <taxon>Dimargaritomycetes</taxon>
        <taxon>Dimargaritales</taxon>
        <taxon>Dimargaritaceae</taxon>
        <taxon>Dimargaris</taxon>
    </lineage>
</organism>
<reference evidence="7" key="1">
    <citation type="journal article" date="2018" name="Nat. Microbiol.">
        <title>Leveraging single-cell genomics to expand the fungal tree of life.</title>
        <authorList>
            <person name="Ahrendt S.R."/>
            <person name="Quandt C.A."/>
            <person name="Ciobanu D."/>
            <person name="Clum A."/>
            <person name="Salamov A."/>
            <person name="Andreopoulos B."/>
            <person name="Cheng J.F."/>
            <person name="Woyke T."/>
            <person name="Pelin A."/>
            <person name="Henrissat B."/>
            <person name="Reynolds N.K."/>
            <person name="Benny G.L."/>
            <person name="Smith M.E."/>
            <person name="James T.Y."/>
            <person name="Grigoriev I.V."/>
        </authorList>
    </citation>
    <scope>NUCLEOTIDE SEQUENCE [LARGE SCALE GENOMIC DNA]</scope>
    <source>
        <strain evidence="7">RSA 468</strain>
    </source>
</reference>
<dbReference type="InterPro" id="IPR020040">
    <property type="entry name" value="Ribosomal_uL6_a/b-dom"/>
</dbReference>
<dbReference type="InterPro" id="IPR000702">
    <property type="entry name" value="Ribosomal_uL6-like"/>
</dbReference>
<dbReference type="GO" id="GO:0005762">
    <property type="term" value="C:mitochondrial large ribosomal subunit"/>
    <property type="evidence" value="ECO:0007669"/>
    <property type="project" value="TreeGrafter"/>
</dbReference>
<dbReference type="PRINTS" id="PR00059">
    <property type="entry name" value="RIBOSOMALL6"/>
</dbReference>
<dbReference type="Proteomes" id="UP000268162">
    <property type="component" value="Unassembled WGS sequence"/>
</dbReference>
<dbReference type="InterPro" id="IPR019906">
    <property type="entry name" value="Ribosomal_uL6_bac-type"/>
</dbReference>
<dbReference type="Pfam" id="PF00347">
    <property type="entry name" value="Ribosomal_L6"/>
    <property type="match status" value="1"/>
</dbReference>
<evidence type="ECO:0000259" key="5">
    <source>
        <dbReference type="Pfam" id="PF00347"/>
    </source>
</evidence>
<keyword evidence="2 4" id="KW-0689">Ribosomal protein</keyword>
<feature type="non-terminal residue" evidence="6">
    <location>
        <position position="1"/>
    </location>
</feature>
<dbReference type="GO" id="GO:0003735">
    <property type="term" value="F:structural constituent of ribosome"/>
    <property type="evidence" value="ECO:0007669"/>
    <property type="project" value="InterPro"/>
</dbReference>
<dbReference type="STRING" id="215637.A0A4Q0A272"/>
<dbReference type="PANTHER" id="PTHR11655:SF14">
    <property type="entry name" value="LARGE RIBOSOMAL SUBUNIT PROTEIN UL6M"/>
    <property type="match status" value="1"/>
</dbReference>
<keyword evidence="7" id="KW-1185">Reference proteome</keyword>
<dbReference type="Gene3D" id="3.90.930.12">
    <property type="entry name" value="Ribosomal protein L6, alpha-beta domain"/>
    <property type="match status" value="2"/>
</dbReference>
<evidence type="ECO:0000256" key="1">
    <source>
        <dbReference type="ARBA" id="ARBA00009356"/>
    </source>
</evidence>
<comment type="similarity">
    <text evidence="1 4">Belongs to the universal ribosomal protein uL6 family.</text>
</comment>
<dbReference type="PANTHER" id="PTHR11655">
    <property type="entry name" value="60S/50S RIBOSOMAL PROTEIN L6/L9"/>
    <property type="match status" value="1"/>
</dbReference>
<evidence type="ECO:0000256" key="3">
    <source>
        <dbReference type="ARBA" id="ARBA00023274"/>
    </source>
</evidence>
<feature type="non-terminal residue" evidence="6">
    <location>
        <position position="218"/>
    </location>
</feature>
<evidence type="ECO:0000256" key="2">
    <source>
        <dbReference type="ARBA" id="ARBA00022980"/>
    </source>
</evidence>
<evidence type="ECO:0000313" key="6">
    <source>
        <dbReference type="EMBL" id="RKP40164.1"/>
    </source>
</evidence>
<dbReference type="GO" id="GO:0006412">
    <property type="term" value="P:translation"/>
    <property type="evidence" value="ECO:0007669"/>
    <property type="project" value="InterPro"/>
</dbReference>
<proteinExistence type="inferred from homology"/>
<evidence type="ECO:0000313" key="7">
    <source>
        <dbReference type="Proteomes" id="UP000268162"/>
    </source>
</evidence>
<dbReference type="SUPFAM" id="SSF56053">
    <property type="entry name" value="Ribosomal protein L6"/>
    <property type="match status" value="2"/>
</dbReference>
<feature type="domain" description="Large ribosomal subunit protein uL6 alpha-beta" evidence="5">
    <location>
        <begin position="132"/>
        <end position="203"/>
    </location>
</feature>
<name>A0A4Q0A272_9FUNG</name>
<dbReference type="GO" id="GO:0019843">
    <property type="term" value="F:rRNA binding"/>
    <property type="evidence" value="ECO:0007669"/>
    <property type="project" value="InterPro"/>
</dbReference>
<accession>A0A4Q0A272</accession>
<dbReference type="PIRSF" id="PIRSF002162">
    <property type="entry name" value="Ribosomal_L6"/>
    <property type="match status" value="1"/>
</dbReference>
<dbReference type="InterPro" id="IPR036789">
    <property type="entry name" value="Ribosomal_uL6-like_a/b-dom_sf"/>
</dbReference>
<dbReference type="AlphaFoldDB" id="A0A4Q0A272"/>
<evidence type="ECO:0000256" key="4">
    <source>
        <dbReference type="RuleBase" id="RU003869"/>
    </source>
</evidence>